<keyword evidence="2" id="KW-0560">Oxidoreductase</keyword>
<dbReference type="InterPro" id="IPR051317">
    <property type="entry name" value="Gfo/Idh/MocA_oxidoreduct"/>
</dbReference>
<name>A0ABV9YYX3_9HYPH</name>
<dbReference type="PANTHER" id="PTHR43708:SF5">
    <property type="entry name" value="CONSERVED EXPRESSED OXIDOREDUCTASE (EUROFUNG)-RELATED"/>
    <property type="match status" value="1"/>
</dbReference>
<keyword evidence="6" id="KW-1185">Reference proteome</keyword>
<feature type="domain" description="Gfo/Idh/MocA-like oxidoreductase C-terminal" evidence="4">
    <location>
        <begin position="133"/>
        <end position="340"/>
    </location>
</feature>
<protein>
    <submittedName>
        <fullName evidence="5">Oxidoreductase</fullName>
    </submittedName>
</protein>
<dbReference type="Gene3D" id="3.30.360.10">
    <property type="entry name" value="Dihydrodipicolinate Reductase, domain 2"/>
    <property type="match status" value="1"/>
</dbReference>
<dbReference type="InterPro" id="IPR000683">
    <property type="entry name" value="Gfo/Idh/MocA-like_OxRdtase_N"/>
</dbReference>
<feature type="domain" description="Gfo/Idh/MocA-like oxidoreductase N-terminal" evidence="3">
    <location>
        <begin position="4"/>
        <end position="121"/>
    </location>
</feature>
<dbReference type="Gene3D" id="3.40.50.720">
    <property type="entry name" value="NAD(P)-binding Rossmann-like Domain"/>
    <property type="match status" value="1"/>
</dbReference>
<gene>
    <name evidence="5" type="ORF">ACFPFW_04775</name>
</gene>
<organism evidence="5 6">
    <name type="scientific">Flaviflagellibacter deserti</name>
    <dbReference type="NCBI Taxonomy" id="2267266"/>
    <lineage>
        <taxon>Bacteria</taxon>
        <taxon>Pseudomonadati</taxon>
        <taxon>Pseudomonadota</taxon>
        <taxon>Alphaproteobacteria</taxon>
        <taxon>Hyphomicrobiales</taxon>
        <taxon>Flaviflagellibacter</taxon>
    </lineage>
</organism>
<sequence>MDPVRVGLLGYGFAGRTFHAPLIRAVNGLALSAVASGNPDRVKADIPDVSVYPTPDTLIAAEDIDCVVIATPNATHAPLAKAALAAGKHVVIDKPFTLDMNEARELIGMADSLRLMLSVFHNRRWDSDYLSVRQAIEADQIGRVVHFESGIERFRPVVQDRWRERGGPGAGLWFDLGPHLIDQALQLFGLPDRLFADLGTLRNGGRADDWFHVVLHYADRRVILRGSMLVAGGTPRFVVHGTEGSLVKRCADRQENQLRAGMIPGDAGWGEDLDDLLLFDGDGGNSSLPATAGDQRQFYRGVADTLRNAAPNPVRPIEALAVMSVIEAGFESARKGVAVGLPLNAEERASWR</sequence>
<evidence type="ECO:0000259" key="4">
    <source>
        <dbReference type="Pfam" id="PF02894"/>
    </source>
</evidence>
<dbReference type="InterPro" id="IPR036291">
    <property type="entry name" value="NAD(P)-bd_dom_sf"/>
</dbReference>
<dbReference type="NCBIfam" id="NF008607">
    <property type="entry name" value="PRK11579.1"/>
    <property type="match status" value="1"/>
</dbReference>
<dbReference type="SUPFAM" id="SSF51735">
    <property type="entry name" value="NAD(P)-binding Rossmann-fold domains"/>
    <property type="match status" value="1"/>
</dbReference>
<evidence type="ECO:0000256" key="2">
    <source>
        <dbReference type="ARBA" id="ARBA00023002"/>
    </source>
</evidence>
<accession>A0ABV9YYX3</accession>
<evidence type="ECO:0000259" key="3">
    <source>
        <dbReference type="Pfam" id="PF01408"/>
    </source>
</evidence>
<comment type="similarity">
    <text evidence="1">Belongs to the Gfo/Idh/MocA family.</text>
</comment>
<comment type="caution">
    <text evidence="5">The sequence shown here is derived from an EMBL/GenBank/DDBJ whole genome shotgun (WGS) entry which is preliminary data.</text>
</comment>
<dbReference type="EMBL" id="JBHSJF010000005">
    <property type="protein sequence ID" value="MFC5067327.1"/>
    <property type="molecule type" value="Genomic_DNA"/>
</dbReference>
<dbReference type="PANTHER" id="PTHR43708">
    <property type="entry name" value="CONSERVED EXPRESSED OXIDOREDUCTASE (EUROFUNG)"/>
    <property type="match status" value="1"/>
</dbReference>
<evidence type="ECO:0000256" key="1">
    <source>
        <dbReference type="ARBA" id="ARBA00010928"/>
    </source>
</evidence>
<dbReference type="RefSeq" id="WP_379769663.1">
    <property type="nucleotide sequence ID" value="NZ_JBHSJF010000005.1"/>
</dbReference>
<proteinExistence type="inferred from homology"/>
<dbReference type="Pfam" id="PF02894">
    <property type="entry name" value="GFO_IDH_MocA_C"/>
    <property type="match status" value="1"/>
</dbReference>
<reference evidence="6" key="1">
    <citation type="journal article" date="2019" name="Int. J. Syst. Evol. Microbiol.">
        <title>The Global Catalogue of Microorganisms (GCM) 10K type strain sequencing project: providing services to taxonomists for standard genome sequencing and annotation.</title>
        <authorList>
            <consortium name="The Broad Institute Genomics Platform"/>
            <consortium name="The Broad Institute Genome Sequencing Center for Infectious Disease"/>
            <person name="Wu L."/>
            <person name="Ma J."/>
        </authorList>
    </citation>
    <scope>NUCLEOTIDE SEQUENCE [LARGE SCALE GENOMIC DNA]</scope>
    <source>
        <strain evidence="6">CGMCC 1.16444</strain>
    </source>
</reference>
<evidence type="ECO:0000313" key="6">
    <source>
        <dbReference type="Proteomes" id="UP001595796"/>
    </source>
</evidence>
<dbReference type="Proteomes" id="UP001595796">
    <property type="component" value="Unassembled WGS sequence"/>
</dbReference>
<evidence type="ECO:0000313" key="5">
    <source>
        <dbReference type="EMBL" id="MFC5067327.1"/>
    </source>
</evidence>
<dbReference type="InterPro" id="IPR004104">
    <property type="entry name" value="Gfo/Idh/MocA-like_OxRdtase_C"/>
</dbReference>
<dbReference type="Pfam" id="PF01408">
    <property type="entry name" value="GFO_IDH_MocA"/>
    <property type="match status" value="1"/>
</dbReference>